<accession>A0A6L8RW24</accession>
<dbReference type="Gene3D" id="1.10.4200.10">
    <property type="entry name" value="Triphosphoribosyl-dephospho-CoA protein"/>
    <property type="match status" value="1"/>
</dbReference>
<comment type="caution">
    <text evidence="6">The sequence shown here is derived from an EMBL/GenBank/DDBJ whole genome shotgun (WGS) entry which is preliminary data.</text>
</comment>
<evidence type="ECO:0000313" key="7">
    <source>
        <dbReference type="Proteomes" id="UP000472916"/>
    </source>
</evidence>
<dbReference type="Proteomes" id="UP000472916">
    <property type="component" value="Unassembled WGS sequence"/>
</dbReference>
<comment type="catalytic activity">
    <reaction evidence="1 5">
        <text>3'-dephospho-CoA + ATP = 2'-(5''-triphospho-alpha-D-ribosyl)-3'-dephospho-CoA + adenine</text>
        <dbReference type="Rhea" id="RHEA:15117"/>
        <dbReference type="ChEBI" id="CHEBI:16708"/>
        <dbReference type="ChEBI" id="CHEBI:30616"/>
        <dbReference type="ChEBI" id="CHEBI:57328"/>
        <dbReference type="ChEBI" id="CHEBI:61378"/>
        <dbReference type="EC" id="2.4.2.52"/>
    </reaction>
</comment>
<dbReference type="InterPro" id="IPR002736">
    <property type="entry name" value="CitG"/>
</dbReference>
<dbReference type="PANTHER" id="PTHR30201:SF2">
    <property type="entry name" value="2-(5''-TRIPHOSPHORIBOSYL)-3'-DEPHOSPHOCOENZYME-A SYNTHASE"/>
    <property type="match status" value="1"/>
</dbReference>
<dbReference type="InterPro" id="IPR017551">
    <property type="entry name" value="TriPribosyl-deP-CoA_syn_CitG"/>
</dbReference>
<dbReference type="GO" id="GO:0046917">
    <property type="term" value="F:triphosphoribosyl-dephospho-CoA synthase activity"/>
    <property type="evidence" value="ECO:0007669"/>
    <property type="project" value="UniProtKB-UniRule"/>
</dbReference>
<dbReference type="EMBL" id="WWSC01000001">
    <property type="protein sequence ID" value="MZK40347.1"/>
    <property type="molecule type" value="Genomic_DNA"/>
</dbReference>
<proteinExistence type="inferred from homology"/>
<keyword evidence="3 5" id="KW-0547">Nucleotide-binding</keyword>
<dbReference type="AlphaFoldDB" id="A0A6L8RW24"/>
<keyword evidence="6" id="KW-0328">Glycosyltransferase</keyword>
<evidence type="ECO:0000256" key="3">
    <source>
        <dbReference type="ARBA" id="ARBA00022741"/>
    </source>
</evidence>
<evidence type="ECO:0000256" key="5">
    <source>
        <dbReference type="HAMAP-Rule" id="MF_00397"/>
    </source>
</evidence>
<dbReference type="GO" id="GO:0016757">
    <property type="term" value="F:glycosyltransferase activity"/>
    <property type="evidence" value="ECO:0007669"/>
    <property type="project" value="UniProtKB-KW"/>
</dbReference>
<dbReference type="RefSeq" id="WP_055303057.1">
    <property type="nucleotide sequence ID" value="NZ_JAAINZ010000015.1"/>
</dbReference>
<reference evidence="6 7" key="1">
    <citation type="journal article" date="2019" name="Nat. Med.">
        <title>A library of human gut bacterial isolates paired with longitudinal multiomics data enables mechanistic microbiome research.</title>
        <authorList>
            <person name="Poyet M."/>
            <person name="Groussin M."/>
            <person name="Gibbons S.M."/>
            <person name="Avila-Pacheco J."/>
            <person name="Jiang X."/>
            <person name="Kearney S.M."/>
            <person name="Perrotta A.R."/>
            <person name="Berdy B."/>
            <person name="Zhao S."/>
            <person name="Lieberman T.D."/>
            <person name="Swanson P.K."/>
            <person name="Smith M."/>
            <person name="Roesemann S."/>
            <person name="Alexander J.E."/>
            <person name="Rich S.A."/>
            <person name="Livny J."/>
            <person name="Vlamakis H."/>
            <person name="Clish C."/>
            <person name="Bullock K."/>
            <person name="Deik A."/>
            <person name="Scott J."/>
            <person name="Pierce K.A."/>
            <person name="Xavier R.J."/>
            <person name="Alm E.J."/>
        </authorList>
    </citation>
    <scope>NUCLEOTIDE SEQUENCE [LARGE SCALE GENOMIC DNA]</scope>
    <source>
        <strain evidence="6 7">BIOML-A6</strain>
    </source>
</reference>
<dbReference type="Pfam" id="PF01874">
    <property type="entry name" value="CitG"/>
    <property type="match status" value="1"/>
</dbReference>
<dbReference type="EC" id="2.4.2.52" evidence="5"/>
<sequence length="302" mass="33159">MHGNQLPEVTISPVAIEIGTKAWQALLEEVYTTPKPGLVDTWSCGAHTDMDVHTFERSAEALRPYFIRMAEQGYTLQCSPKELFAEIRKTGILAEQAMYRATDGVNTHKGLIFTLGIFCAAAGRCAAAGGDATAHGNTFTITALFYMEQQMTAEILMEELRNINSTTAVSNGEKNLLQYGTFGIRGEALRGYPAVRNLALPTLMEGIRAKKDWNLIKLQTLMVLMSQVEDSNILSRHDQKTLRIVQSEADKFLKKGGAYVLDASYELCQMDASYITRNISAGGCADLLATGIFLVLLTGKFV</sequence>
<dbReference type="GO" id="GO:0051191">
    <property type="term" value="P:prosthetic group biosynthetic process"/>
    <property type="evidence" value="ECO:0007669"/>
    <property type="project" value="TreeGrafter"/>
</dbReference>
<comment type="similarity">
    <text evidence="5">Belongs to the CitG/MdcB family.</text>
</comment>
<organism evidence="6 7">
    <name type="scientific">Dorea longicatena</name>
    <dbReference type="NCBI Taxonomy" id="88431"/>
    <lineage>
        <taxon>Bacteria</taxon>
        <taxon>Bacillati</taxon>
        <taxon>Bacillota</taxon>
        <taxon>Clostridia</taxon>
        <taxon>Lachnospirales</taxon>
        <taxon>Lachnospiraceae</taxon>
        <taxon>Dorea</taxon>
    </lineage>
</organism>
<dbReference type="NCBIfam" id="TIGR03125">
    <property type="entry name" value="citrate_citG"/>
    <property type="match status" value="1"/>
</dbReference>
<evidence type="ECO:0000313" key="6">
    <source>
        <dbReference type="EMBL" id="MZK40347.1"/>
    </source>
</evidence>
<dbReference type="HAMAP" id="MF_00397">
    <property type="entry name" value="CitG"/>
    <property type="match status" value="1"/>
</dbReference>
<name>A0A6L8RW24_9FIRM</name>
<dbReference type="GO" id="GO:0005524">
    <property type="term" value="F:ATP binding"/>
    <property type="evidence" value="ECO:0007669"/>
    <property type="project" value="UniProtKB-KW"/>
</dbReference>
<evidence type="ECO:0000256" key="2">
    <source>
        <dbReference type="ARBA" id="ARBA00022679"/>
    </source>
</evidence>
<keyword evidence="4 5" id="KW-0067">ATP-binding</keyword>
<evidence type="ECO:0000256" key="4">
    <source>
        <dbReference type="ARBA" id="ARBA00022840"/>
    </source>
</evidence>
<protein>
    <recommendedName>
        <fullName evidence="5">Probable 2-(5''-triphosphoribosyl)-3'-dephosphocoenzyme-A synthase</fullName>
        <shortName evidence="5">2-(5''-triphosphoribosyl)-3'-dephospho-CoA synthase</shortName>
        <ecNumber evidence="5">2.4.2.52</ecNumber>
    </recommendedName>
</protein>
<evidence type="ECO:0000256" key="1">
    <source>
        <dbReference type="ARBA" id="ARBA00001210"/>
    </source>
</evidence>
<keyword evidence="2 5" id="KW-0808">Transferase</keyword>
<gene>
    <name evidence="5 6" type="primary">citG</name>
    <name evidence="6" type="ORF">GT528_01195</name>
</gene>
<dbReference type="PANTHER" id="PTHR30201">
    <property type="entry name" value="TRIPHOSPHORIBOSYL-DEPHOSPHO-COA SYNTHASE"/>
    <property type="match status" value="1"/>
</dbReference>